<dbReference type="EMBL" id="LUHQ01000005">
    <property type="protein sequence ID" value="OAO94636.1"/>
    <property type="molecule type" value="Genomic_DNA"/>
</dbReference>
<dbReference type="AlphaFoldDB" id="A0A178UKT0"/>
<name>A0A178UKT0_ARATH</name>
<proteinExistence type="predicted"/>
<gene>
    <name evidence="1" type="ordered locus">AXX17_At5g30560</name>
</gene>
<protein>
    <submittedName>
        <fullName evidence="1">Uncharacterized protein</fullName>
    </submittedName>
</protein>
<reference evidence="2" key="1">
    <citation type="journal article" date="2016" name="Proc. Natl. Acad. Sci. U.S.A.">
        <title>Chromosome-level assembly of Arabidopsis thaliana Ler reveals the extent of translocation and inversion polymorphisms.</title>
        <authorList>
            <person name="Zapata L."/>
            <person name="Ding J."/>
            <person name="Willing E.M."/>
            <person name="Hartwig B."/>
            <person name="Bezdan D."/>
            <person name="Jiao W.B."/>
            <person name="Patel V."/>
            <person name="Velikkakam James G."/>
            <person name="Koornneef M."/>
            <person name="Ossowski S."/>
            <person name="Schneeberger K."/>
        </authorList>
    </citation>
    <scope>NUCLEOTIDE SEQUENCE [LARGE SCALE GENOMIC DNA]</scope>
    <source>
        <strain evidence="2">cv. Landsberg erecta</strain>
    </source>
</reference>
<organism evidence="1 2">
    <name type="scientific">Arabidopsis thaliana</name>
    <name type="common">Mouse-ear cress</name>
    <dbReference type="NCBI Taxonomy" id="3702"/>
    <lineage>
        <taxon>Eukaryota</taxon>
        <taxon>Viridiplantae</taxon>
        <taxon>Streptophyta</taxon>
        <taxon>Embryophyta</taxon>
        <taxon>Tracheophyta</taxon>
        <taxon>Spermatophyta</taxon>
        <taxon>Magnoliopsida</taxon>
        <taxon>eudicotyledons</taxon>
        <taxon>Gunneridae</taxon>
        <taxon>Pentapetalae</taxon>
        <taxon>rosids</taxon>
        <taxon>malvids</taxon>
        <taxon>Brassicales</taxon>
        <taxon>Brassicaceae</taxon>
        <taxon>Camelineae</taxon>
        <taxon>Arabidopsis</taxon>
    </lineage>
</organism>
<comment type="caution">
    <text evidence="1">The sequence shown here is derived from an EMBL/GenBank/DDBJ whole genome shotgun (WGS) entry which is preliminary data.</text>
</comment>
<evidence type="ECO:0000313" key="2">
    <source>
        <dbReference type="Proteomes" id="UP000078284"/>
    </source>
</evidence>
<evidence type="ECO:0000313" key="1">
    <source>
        <dbReference type="EMBL" id="OAO94636.1"/>
    </source>
</evidence>
<accession>A0A178UKT0</accession>
<dbReference type="Proteomes" id="UP000078284">
    <property type="component" value="Chromosome 5"/>
</dbReference>
<sequence length="158" mass="18454">MDLSTRIMVSRRKMAEWKRQNRMNASVRIAILKKELDQALTHGTRSTQEIQQIRNELNQACREEEHFWKIKSRNNWLKLGDRHTKVFYAAAKQRLARNRIMAIEDDLGMIHRGDENNGVVASDYFVDLFKIRLRFVLTCCLTQVPNVIADLLRVGGLS</sequence>